<dbReference type="EMBL" id="AFNW01000190">
    <property type="protein sequence ID" value="EKJ72742.1"/>
    <property type="molecule type" value="Genomic_DNA"/>
</dbReference>
<accession>K3VF15</accession>
<evidence type="ECO:0000259" key="1">
    <source>
        <dbReference type="Pfam" id="PF13401"/>
    </source>
</evidence>
<dbReference type="GeneID" id="20365760"/>
<sequence>MALVGLGGVGKTQIALRFAYRIKEKRPEYSIFWVPVLSVETAERAYGDMANKLDLQKSSEEEDVKNLVRQHLSSDKAGKWLLIIDNADDEELIFGSAEKPGLEEYLP</sequence>
<evidence type="ECO:0000313" key="2">
    <source>
        <dbReference type="EMBL" id="EKJ72742.1"/>
    </source>
</evidence>
<reference evidence="2 3" key="1">
    <citation type="journal article" date="2012" name="PLoS Pathog.">
        <title>Comparative pathogenomics reveals horizontally acquired novel virulence genes in fungi infecting cereal hosts.</title>
        <authorList>
            <person name="Gardiner D.M."/>
            <person name="McDonald M.C."/>
            <person name="Covarelli L."/>
            <person name="Solomon P.S."/>
            <person name="Rusu A.G."/>
            <person name="Marshall M."/>
            <person name="Kazan K."/>
            <person name="Chakraborty S."/>
            <person name="McDonald B.A."/>
            <person name="Manners J.M."/>
        </authorList>
    </citation>
    <scope>NUCLEOTIDE SEQUENCE [LARGE SCALE GENOMIC DNA]</scope>
    <source>
        <strain evidence="2 3">CS3096</strain>
    </source>
</reference>
<dbReference type="InterPro" id="IPR027417">
    <property type="entry name" value="P-loop_NTPase"/>
</dbReference>
<dbReference type="Pfam" id="PF13401">
    <property type="entry name" value="AAA_22"/>
    <property type="match status" value="1"/>
</dbReference>
<name>K3VF15_FUSPC</name>
<dbReference type="eggNOG" id="KOG1840">
    <property type="taxonomic scope" value="Eukaryota"/>
</dbReference>
<gene>
    <name evidence="2" type="ORF">FPSE_07142</name>
</gene>
<dbReference type="GO" id="GO:0016887">
    <property type="term" value="F:ATP hydrolysis activity"/>
    <property type="evidence" value="ECO:0007669"/>
    <property type="project" value="InterPro"/>
</dbReference>
<dbReference type="AlphaFoldDB" id="K3VF15"/>
<dbReference type="KEGG" id="fpu:FPSE_07142"/>
<keyword evidence="3" id="KW-1185">Reference proteome</keyword>
<comment type="caution">
    <text evidence="2">The sequence shown here is derived from an EMBL/GenBank/DDBJ whole genome shotgun (WGS) entry which is preliminary data.</text>
</comment>
<dbReference type="InterPro" id="IPR049945">
    <property type="entry name" value="AAA_22"/>
</dbReference>
<feature type="domain" description="ORC1/DEAH AAA+ ATPase" evidence="1">
    <location>
        <begin position="2"/>
        <end position="89"/>
    </location>
</feature>
<dbReference type="SUPFAM" id="SSF52540">
    <property type="entry name" value="P-loop containing nucleoside triphosphate hydrolases"/>
    <property type="match status" value="1"/>
</dbReference>
<dbReference type="OrthoDB" id="5243393at2759"/>
<dbReference type="Gene3D" id="3.40.50.300">
    <property type="entry name" value="P-loop containing nucleotide triphosphate hydrolases"/>
    <property type="match status" value="1"/>
</dbReference>
<evidence type="ECO:0000313" key="3">
    <source>
        <dbReference type="Proteomes" id="UP000007978"/>
    </source>
</evidence>
<dbReference type="HOGENOM" id="CLU_2210202_0_0_1"/>
<organism evidence="2 3">
    <name type="scientific">Fusarium pseudograminearum (strain CS3096)</name>
    <name type="common">Wheat and barley crown-rot fungus</name>
    <dbReference type="NCBI Taxonomy" id="1028729"/>
    <lineage>
        <taxon>Eukaryota</taxon>
        <taxon>Fungi</taxon>
        <taxon>Dikarya</taxon>
        <taxon>Ascomycota</taxon>
        <taxon>Pezizomycotina</taxon>
        <taxon>Sordariomycetes</taxon>
        <taxon>Hypocreomycetidae</taxon>
        <taxon>Hypocreales</taxon>
        <taxon>Nectriaceae</taxon>
        <taxon>Fusarium</taxon>
    </lineage>
</organism>
<dbReference type="RefSeq" id="XP_009258535.1">
    <property type="nucleotide sequence ID" value="XM_009260260.1"/>
</dbReference>
<proteinExistence type="predicted"/>
<dbReference type="Proteomes" id="UP000007978">
    <property type="component" value="Chromosome 4"/>
</dbReference>
<protein>
    <recommendedName>
        <fullName evidence="1">ORC1/DEAH AAA+ ATPase domain-containing protein</fullName>
    </recommendedName>
</protein>